<dbReference type="GO" id="GO:0003676">
    <property type="term" value="F:nucleic acid binding"/>
    <property type="evidence" value="ECO:0007669"/>
    <property type="project" value="InterPro"/>
</dbReference>
<dbReference type="EMBL" id="KQ086632">
    <property type="protein sequence ID" value="KLO04243.1"/>
    <property type="molecule type" value="Genomic_DNA"/>
</dbReference>
<dbReference type="InterPro" id="IPR036397">
    <property type="entry name" value="RNaseH_sf"/>
</dbReference>
<organism evidence="2 3">
    <name type="scientific">Schizopora paradoxa</name>
    <dbReference type="NCBI Taxonomy" id="27342"/>
    <lineage>
        <taxon>Eukaryota</taxon>
        <taxon>Fungi</taxon>
        <taxon>Dikarya</taxon>
        <taxon>Basidiomycota</taxon>
        <taxon>Agaricomycotina</taxon>
        <taxon>Agaricomycetes</taxon>
        <taxon>Hymenochaetales</taxon>
        <taxon>Schizoporaceae</taxon>
        <taxon>Schizopora</taxon>
    </lineage>
</organism>
<reference evidence="2 3" key="1">
    <citation type="submission" date="2015-04" db="EMBL/GenBank/DDBJ databases">
        <title>Complete genome sequence of Schizopora paradoxa KUC8140, a cosmopolitan wood degrader in East Asia.</title>
        <authorList>
            <consortium name="DOE Joint Genome Institute"/>
            <person name="Min B."/>
            <person name="Park H."/>
            <person name="Jang Y."/>
            <person name="Kim J.-J."/>
            <person name="Kim K.H."/>
            <person name="Pangilinan J."/>
            <person name="Lipzen A."/>
            <person name="Riley R."/>
            <person name="Grigoriev I.V."/>
            <person name="Spatafora J.W."/>
            <person name="Choi I.-G."/>
        </authorList>
    </citation>
    <scope>NUCLEOTIDE SEQUENCE [LARGE SCALE GENOMIC DNA]</scope>
    <source>
        <strain evidence="2 3">KUC8140</strain>
    </source>
</reference>
<dbReference type="Gene3D" id="3.30.420.10">
    <property type="entry name" value="Ribonuclease H-like superfamily/Ribonuclease H"/>
    <property type="match status" value="1"/>
</dbReference>
<evidence type="ECO:0000259" key="1">
    <source>
        <dbReference type="Pfam" id="PF13358"/>
    </source>
</evidence>
<evidence type="ECO:0000313" key="3">
    <source>
        <dbReference type="Proteomes" id="UP000053477"/>
    </source>
</evidence>
<dbReference type="AlphaFoldDB" id="A0A0H2R425"/>
<dbReference type="InParanoid" id="A0A0H2R425"/>
<sequence length="73" mass="8528">MRVEFLPPYSPDFNPIEPSFSAIKAHIRRRGGLIRHTMMHNDNIDVYDQLYDAIWSVTPQDAAGWFRKSGYVM</sequence>
<evidence type="ECO:0000313" key="2">
    <source>
        <dbReference type="EMBL" id="KLO04243.1"/>
    </source>
</evidence>
<gene>
    <name evidence="2" type="ORF">SCHPADRAFT_840879</name>
</gene>
<protein>
    <recommendedName>
        <fullName evidence="1">Tc1-like transposase DDE domain-containing protein</fullName>
    </recommendedName>
</protein>
<dbReference type="Proteomes" id="UP000053477">
    <property type="component" value="Unassembled WGS sequence"/>
</dbReference>
<proteinExistence type="predicted"/>
<dbReference type="Pfam" id="PF13358">
    <property type="entry name" value="DDE_3"/>
    <property type="match status" value="1"/>
</dbReference>
<dbReference type="OrthoDB" id="2266637at2759"/>
<dbReference type="STRING" id="27342.A0A0H2R425"/>
<keyword evidence="3" id="KW-1185">Reference proteome</keyword>
<name>A0A0H2R425_9AGAM</name>
<accession>A0A0H2R425</accession>
<dbReference type="InterPro" id="IPR038717">
    <property type="entry name" value="Tc1-like_DDE_dom"/>
</dbReference>
<feature type="domain" description="Tc1-like transposase DDE" evidence="1">
    <location>
        <begin position="2"/>
        <end position="29"/>
    </location>
</feature>